<feature type="region of interest" description="Disordered" evidence="1">
    <location>
        <begin position="136"/>
        <end position="216"/>
    </location>
</feature>
<evidence type="ECO:0000313" key="2">
    <source>
        <dbReference type="EMBL" id="KAF9630344.1"/>
    </source>
</evidence>
<evidence type="ECO:0000256" key="1">
    <source>
        <dbReference type="SAM" id="MobiDB-lite"/>
    </source>
</evidence>
<feature type="compositionally biased region" description="Low complexity" evidence="1">
    <location>
        <begin position="136"/>
        <end position="179"/>
    </location>
</feature>
<gene>
    <name evidence="2" type="ORF">BFW01_g906</name>
</gene>
<accession>A0A8H7IQU4</accession>
<comment type="caution">
    <text evidence="2">The sequence shown here is derived from an EMBL/GenBank/DDBJ whole genome shotgun (WGS) entry which is preliminary data.</text>
</comment>
<feature type="compositionally biased region" description="Polar residues" evidence="1">
    <location>
        <begin position="190"/>
        <end position="199"/>
    </location>
</feature>
<sequence length="319" mass="33682">MRGGIDTFARVPRRIIIWCEYHGCAAHSLLPTLQPVTPTYTGTDDDDDAHSPFPRGFRALVSATHARTLSHLPAHWQSAAFPLNRIYHALHLVGIIASPPWEPALLASSTAGRDAVAAVLDDAVFRLLVEMAKLSASSSSSSDPSSESSSHLSPPSTSTSAHVPASSSSSSASLPPSNTNDPATHHDDTSSGNEPPISQSAPSPHHATADHDHPYHHHPTDLVMLHAAHAYLWTSNSYLPANTPMNYTLLTQLQAALILLEQTTTPSSSQSSSPPSPPPPPPVAIWALAVGWTLAKKICSLKPQAEHGGGNVLLKCSGG</sequence>
<evidence type="ECO:0000313" key="3">
    <source>
        <dbReference type="Proteomes" id="UP000627934"/>
    </source>
</evidence>
<feature type="compositionally biased region" description="Low complexity" evidence="1">
    <location>
        <begin position="263"/>
        <end position="273"/>
    </location>
</feature>
<name>A0A8H7IQU4_9PEZI</name>
<proteinExistence type="predicted"/>
<dbReference type="AlphaFoldDB" id="A0A8H7IQU4"/>
<dbReference type="EMBL" id="MDYX01000040">
    <property type="protein sequence ID" value="KAF9630344.1"/>
    <property type="molecule type" value="Genomic_DNA"/>
</dbReference>
<feature type="region of interest" description="Disordered" evidence="1">
    <location>
        <begin position="263"/>
        <end position="282"/>
    </location>
</feature>
<protein>
    <submittedName>
        <fullName evidence="2">Uncharacterized protein</fullName>
    </submittedName>
</protein>
<reference evidence="2" key="1">
    <citation type="submission" date="2016-08" db="EMBL/GenBank/DDBJ databases">
        <authorList>
            <person name="Yan J."/>
        </authorList>
    </citation>
    <scope>NUCLEOTIDE SEQUENCE</scope>
    <source>
        <strain evidence="2">CSS-01s</strain>
    </source>
</reference>
<reference evidence="2" key="2">
    <citation type="journal article" date="2018" name="DNA Res.">
        <title>Comparative genome and transcriptome analyses reveal adaptations to opportunistic infections in woody plant degrading pathogens of Botryosphaeriaceae.</title>
        <authorList>
            <person name="Yan J.Y."/>
            <person name="Zhao W.S."/>
            <person name="Chen Z."/>
            <person name="Xing Q.K."/>
            <person name="Zhang W."/>
            <person name="Chethana K.W.T."/>
            <person name="Xue M.F."/>
            <person name="Xu J.P."/>
            <person name="Phillips A.J.L."/>
            <person name="Wang Y."/>
            <person name="Liu J.H."/>
            <person name="Liu M."/>
            <person name="Zhou Y."/>
            <person name="Jayawardena R.S."/>
            <person name="Manawasinghe I.S."/>
            <person name="Huang J.B."/>
            <person name="Qiao G.H."/>
            <person name="Fu C.Y."/>
            <person name="Guo F.F."/>
            <person name="Dissanayake A.J."/>
            <person name="Peng Y.L."/>
            <person name="Hyde K.D."/>
            <person name="Li X.H."/>
        </authorList>
    </citation>
    <scope>NUCLEOTIDE SEQUENCE</scope>
    <source>
        <strain evidence="2">CSS-01s</strain>
    </source>
</reference>
<dbReference type="Proteomes" id="UP000627934">
    <property type="component" value="Unassembled WGS sequence"/>
</dbReference>
<organism evidence="2 3">
    <name type="scientific">Lasiodiplodia theobromae</name>
    <dbReference type="NCBI Taxonomy" id="45133"/>
    <lineage>
        <taxon>Eukaryota</taxon>
        <taxon>Fungi</taxon>
        <taxon>Dikarya</taxon>
        <taxon>Ascomycota</taxon>
        <taxon>Pezizomycotina</taxon>
        <taxon>Dothideomycetes</taxon>
        <taxon>Dothideomycetes incertae sedis</taxon>
        <taxon>Botryosphaeriales</taxon>
        <taxon>Botryosphaeriaceae</taxon>
        <taxon>Lasiodiplodia</taxon>
    </lineage>
</organism>